<dbReference type="InterPro" id="IPR051224">
    <property type="entry name" value="NiCoT_RcnA"/>
</dbReference>
<evidence type="ECO:0000313" key="16">
    <source>
        <dbReference type="Proteomes" id="UP000051562"/>
    </source>
</evidence>
<evidence type="ECO:0000313" key="14">
    <source>
        <dbReference type="EMBL" id="KQK28193.1"/>
    </source>
</evidence>
<reference evidence="14 16" key="1">
    <citation type="submission" date="2015-10" db="EMBL/GenBank/DDBJ databases">
        <title>Draft genome of Bosea thiooxidans.</title>
        <authorList>
            <person name="Wang X."/>
        </authorList>
    </citation>
    <scope>NUCLEOTIDE SEQUENCE [LARGE SCALE GENOMIC DNA]</scope>
    <source>
        <strain evidence="14 16">CGMCC 9174</strain>
    </source>
</reference>
<proteinExistence type="inferred from homology"/>
<keyword evidence="6" id="KW-0533">Nickel</keyword>
<keyword evidence="9" id="KW-0406">Ion transport</keyword>
<dbReference type="RefSeq" id="WP_055730493.1">
    <property type="nucleotide sequence ID" value="NZ_FUYX01000002.1"/>
</dbReference>
<evidence type="ECO:0000256" key="6">
    <source>
        <dbReference type="ARBA" id="ARBA00022596"/>
    </source>
</evidence>
<evidence type="ECO:0000256" key="12">
    <source>
        <dbReference type="ARBA" id="ARBA00023285"/>
    </source>
</evidence>
<evidence type="ECO:0000313" key="15">
    <source>
        <dbReference type="EMBL" id="SKB48887.1"/>
    </source>
</evidence>
<evidence type="ECO:0000256" key="7">
    <source>
        <dbReference type="ARBA" id="ARBA00022692"/>
    </source>
</evidence>
<dbReference type="InterPro" id="IPR011541">
    <property type="entry name" value="Ni/Co_transpt_high_affinity"/>
</dbReference>
<feature type="transmembrane region" description="Helical" evidence="13">
    <location>
        <begin position="264"/>
        <end position="292"/>
    </location>
</feature>
<dbReference type="EMBL" id="FUYX01000002">
    <property type="protein sequence ID" value="SKB48887.1"/>
    <property type="molecule type" value="Genomic_DNA"/>
</dbReference>
<organism evidence="14 16">
    <name type="scientific">Bosea thiooxidans</name>
    <dbReference type="NCBI Taxonomy" id="53254"/>
    <lineage>
        <taxon>Bacteria</taxon>
        <taxon>Pseudomonadati</taxon>
        <taxon>Pseudomonadota</taxon>
        <taxon>Alphaproteobacteria</taxon>
        <taxon>Hyphomicrobiales</taxon>
        <taxon>Boseaceae</taxon>
        <taxon>Bosea</taxon>
    </lineage>
</organism>
<keyword evidence="3" id="KW-0171">Cobalt transport</keyword>
<dbReference type="GO" id="GO:0015099">
    <property type="term" value="F:nickel cation transmembrane transporter activity"/>
    <property type="evidence" value="ECO:0007669"/>
    <property type="project" value="UniProtKB-UniRule"/>
</dbReference>
<feature type="transmembrane region" description="Helical" evidence="13">
    <location>
        <begin position="313"/>
        <end position="335"/>
    </location>
</feature>
<keyword evidence="4 13" id="KW-0813">Transport</keyword>
<gene>
    <name evidence="14" type="ORF">ARD30_22935</name>
    <name evidence="15" type="ORF">SAMN05660750_00930</name>
</gene>
<evidence type="ECO:0000313" key="17">
    <source>
        <dbReference type="Proteomes" id="UP000190130"/>
    </source>
</evidence>
<feature type="transmembrane region" description="Helical" evidence="13">
    <location>
        <begin position="177"/>
        <end position="196"/>
    </location>
</feature>
<keyword evidence="16" id="KW-1185">Reference proteome</keyword>
<sequence>MSVTSAATARSAGAVLSRRLIACVLALLLVAGVVALLAMLIASVSPPPPPPPRNPFGTALPREALPSTTGFGAVLLAWQSSFYRELTATLKAIATAPAALWGLLGLSFGYGVFHAAGPGHGKAVISGYIVADNRSLKRGLGLSFAAALLQALVAIAIVTVATLLLRVTAMQMNAATTVIEQGSFLLVALVGLLMLWRKSGALVALDGGAAHDPAACDHVHMPDAEQVSRLAGWRDMAGVVLAAGSRPCAGALIILVFAASQGLFWAGVAATFAMALGTAITTGALAAFAVFFKFAALKLAGGGSLRSARLVAGLELLAAAFVAVLGAALFTGLWIGGAGS</sequence>
<dbReference type="Proteomes" id="UP000190130">
    <property type="component" value="Unassembled WGS sequence"/>
</dbReference>
<evidence type="ECO:0000256" key="4">
    <source>
        <dbReference type="ARBA" id="ARBA00022448"/>
    </source>
</evidence>
<protein>
    <recommendedName>
        <fullName evidence="13">Nickel/cobalt efflux system</fullName>
    </recommendedName>
</protein>
<dbReference type="Proteomes" id="UP000051562">
    <property type="component" value="Unassembled WGS sequence"/>
</dbReference>
<dbReference type="STRING" id="53254.SAMN05660750_00930"/>
<dbReference type="OrthoDB" id="9812956at2"/>
<dbReference type="GO" id="GO:0010045">
    <property type="term" value="P:response to nickel cation"/>
    <property type="evidence" value="ECO:0007669"/>
    <property type="project" value="TreeGrafter"/>
</dbReference>
<comment type="similarity">
    <text evidence="13">Belongs to the NiCoT transporter (TC 2.A.52) family.</text>
</comment>
<keyword evidence="12" id="KW-0170">Cobalt</keyword>
<keyword evidence="10" id="KW-0921">Nickel transport</keyword>
<dbReference type="PANTHER" id="PTHR40659:SF1">
    <property type="entry name" value="NICKEL_COBALT EFFLUX SYSTEM RCNA"/>
    <property type="match status" value="1"/>
</dbReference>
<dbReference type="EMBL" id="LMAR01000080">
    <property type="protein sequence ID" value="KQK28193.1"/>
    <property type="molecule type" value="Genomic_DNA"/>
</dbReference>
<evidence type="ECO:0000256" key="13">
    <source>
        <dbReference type="RuleBase" id="RU362101"/>
    </source>
</evidence>
<evidence type="ECO:0000256" key="5">
    <source>
        <dbReference type="ARBA" id="ARBA00022475"/>
    </source>
</evidence>
<dbReference type="GO" id="GO:0006824">
    <property type="term" value="P:cobalt ion transport"/>
    <property type="evidence" value="ECO:0007669"/>
    <property type="project" value="UniProtKB-KW"/>
</dbReference>
<keyword evidence="5" id="KW-1003">Cell membrane</keyword>
<keyword evidence="11 13" id="KW-0472">Membrane</keyword>
<evidence type="ECO:0000256" key="10">
    <source>
        <dbReference type="ARBA" id="ARBA00023112"/>
    </source>
</evidence>
<feature type="transmembrane region" description="Helical" evidence="13">
    <location>
        <begin position="144"/>
        <end position="165"/>
    </location>
</feature>
<keyword evidence="7 13" id="KW-0812">Transmembrane</keyword>
<reference evidence="15 17" key="2">
    <citation type="submission" date="2017-02" db="EMBL/GenBank/DDBJ databases">
        <authorList>
            <person name="Peterson S.W."/>
        </authorList>
    </citation>
    <scope>NUCLEOTIDE SEQUENCE [LARGE SCALE GENOMIC DNA]</scope>
    <source>
        <strain evidence="15 17">DSM 9653</strain>
    </source>
</reference>
<evidence type="ECO:0000256" key="3">
    <source>
        <dbReference type="ARBA" id="ARBA00022426"/>
    </source>
</evidence>
<feature type="transmembrane region" description="Helical" evidence="13">
    <location>
        <begin position="236"/>
        <end position="258"/>
    </location>
</feature>
<evidence type="ECO:0000256" key="9">
    <source>
        <dbReference type="ARBA" id="ARBA00023065"/>
    </source>
</evidence>
<comment type="subcellular location">
    <subcellularLocation>
        <location evidence="2 13">Cell membrane</location>
        <topology evidence="2 13">Multi-pass membrane protein</topology>
    </subcellularLocation>
</comment>
<accession>A0A0Q3LXP1</accession>
<dbReference type="Pfam" id="PF03824">
    <property type="entry name" value="NicO"/>
    <property type="match status" value="2"/>
</dbReference>
<dbReference type="AlphaFoldDB" id="A0A0Q3LXP1"/>
<dbReference type="GO" id="GO:0046583">
    <property type="term" value="F:monoatomic cation efflux transmembrane transporter activity"/>
    <property type="evidence" value="ECO:0007669"/>
    <property type="project" value="TreeGrafter"/>
</dbReference>
<feature type="transmembrane region" description="Helical" evidence="13">
    <location>
        <begin position="20"/>
        <end position="44"/>
    </location>
</feature>
<dbReference type="PANTHER" id="PTHR40659">
    <property type="entry name" value="NICKEL/COBALT EFFLUX SYSTEM RCNA"/>
    <property type="match status" value="1"/>
</dbReference>
<name>A0A0Q3LXP1_9HYPH</name>
<keyword evidence="8 13" id="KW-1133">Transmembrane helix</keyword>
<comment type="function">
    <text evidence="1">Efflux system for nickel and cobalt.</text>
</comment>
<evidence type="ECO:0000256" key="1">
    <source>
        <dbReference type="ARBA" id="ARBA00002510"/>
    </source>
</evidence>
<evidence type="ECO:0000256" key="11">
    <source>
        <dbReference type="ARBA" id="ARBA00023136"/>
    </source>
</evidence>
<dbReference type="GO" id="GO:0032025">
    <property type="term" value="P:response to cobalt ion"/>
    <property type="evidence" value="ECO:0007669"/>
    <property type="project" value="TreeGrafter"/>
</dbReference>
<evidence type="ECO:0000256" key="2">
    <source>
        <dbReference type="ARBA" id="ARBA00004651"/>
    </source>
</evidence>
<dbReference type="GO" id="GO:0005886">
    <property type="term" value="C:plasma membrane"/>
    <property type="evidence" value="ECO:0007669"/>
    <property type="project" value="UniProtKB-SubCell"/>
</dbReference>
<evidence type="ECO:0000256" key="8">
    <source>
        <dbReference type="ARBA" id="ARBA00022989"/>
    </source>
</evidence>